<accession>A0A445BVI1</accession>
<keyword evidence="1" id="KW-0472">Membrane</keyword>
<name>A0A445BVI1_ARAHY</name>
<proteinExistence type="predicted"/>
<sequence length="127" mass="13709">MNQNVYLTVQLQLAPLLAGGSSSYFFLPSHVSQHRLMSDLALASSSGSSTSFLSALLSGSSVSVLSFISRSASCTMKPKASILGSEKLLLENLEAWSLVFLSSFVNLKLLDFELCHLTSELKLFSNN</sequence>
<evidence type="ECO:0000313" key="3">
    <source>
        <dbReference type="Proteomes" id="UP000289738"/>
    </source>
</evidence>
<keyword evidence="3" id="KW-1185">Reference proteome</keyword>
<dbReference type="Proteomes" id="UP000289738">
    <property type="component" value="Chromosome A08"/>
</dbReference>
<protein>
    <submittedName>
        <fullName evidence="2">Uncharacterized protein</fullName>
    </submittedName>
</protein>
<organism evidence="2 3">
    <name type="scientific">Arachis hypogaea</name>
    <name type="common">Peanut</name>
    <dbReference type="NCBI Taxonomy" id="3818"/>
    <lineage>
        <taxon>Eukaryota</taxon>
        <taxon>Viridiplantae</taxon>
        <taxon>Streptophyta</taxon>
        <taxon>Embryophyta</taxon>
        <taxon>Tracheophyta</taxon>
        <taxon>Spermatophyta</taxon>
        <taxon>Magnoliopsida</taxon>
        <taxon>eudicotyledons</taxon>
        <taxon>Gunneridae</taxon>
        <taxon>Pentapetalae</taxon>
        <taxon>rosids</taxon>
        <taxon>fabids</taxon>
        <taxon>Fabales</taxon>
        <taxon>Fabaceae</taxon>
        <taxon>Papilionoideae</taxon>
        <taxon>50 kb inversion clade</taxon>
        <taxon>dalbergioids sensu lato</taxon>
        <taxon>Dalbergieae</taxon>
        <taxon>Pterocarpus clade</taxon>
        <taxon>Arachis</taxon>
    </lineage>
</organism>
<evidence type="ECO:0000313" key="2">
    <source>
        <dbReference type="EMBL" id="RYR42739.1"/>
    </source>
</evidence>
<keyword evidence="1" id="KW-0812">Transmembrane</keyword>
<dbReference type="EMBL" id="SDMP01000008">
    <property type="protein sequence ID" value="RYR42739.1"/>
    <property type="molecule type" value="Genomic_DNA"/>
</dbReference>
<feature type="transmembrane region" description="Helical" evidence="1">
    <location>
        <begin position="47"/>
        <end position="68"/>
    </location>
</feature>
<comment type="caution">
    <text evidence="2">The sequence shown here is derived from an EMBL/GenBank/DDBJ whole genome shotgun (WGS) entry which is preliminary data.</text>
</comment>
<evidence type="ECO:0000256" key="1">
    <source>
        <dbReference type="SAM" id="Phobius"/>
    </source>
</evidence>
<keyword evidence="1" id="KW-1133">Transmembrane helix</keyword>
<gene>
    <name evidence="2" type="ORF">Ahy_A08g039182</name>
</gene>
<reference evidence="2 3" key="1">
    <citation type="submission" date="2019-01" db="EMBL/GenBank/DDBJ databases">
        <title>Sequencing of cultivated peanut Arachis hypogaea provides insights into genome evolution and oil improvement.</title>
        <authorList>
            <person name="Chen X."/>
        </authorList>
    </citation>
    <scope>NUCLEOTIDE SEQUENCE [LARGE SCALE GENOMIC DNA]</scope>
    <source>
        <strain evidence="3">cv. Fuhuasheng</strain>
        <tissue evidence="2">Leaves</tissue>
    </source>
</reference>
<dbReference type="AlphaFoldDB" id="A0A445BVI1"/>